<evidence type="ECO:0000313" key="4">
    <source>
        <dbReference type="Proteomes" id="UP000309454"/>
    </source>
</evidence>
<feature type="signal peptide" evidence="2">
    <location>
        <begin position="1"/>
        <end position="23"/>
    </location>
</feature>
<comment type="caution">
    <text evidence="3">The sequence shown here is derived from an EMBL/GenBank/DDBJ whole genome shotgun (WGS) entry which is preliminary data.</text>
</comment>
<evidence type="ECO:0000313" key="3">
    <source>
        <dbReference type="EMBL" id="TJW10640.1"/>
    </source>
</evidence>
<feature type="compositionally biased region" description="Low complexity" evidence="1">
    <location>
        <begin position="39"/>
        <end position="58"/>
    </location>
</feature>
<proteinExistence type="predicted"/>
<feature type="region of interest" description="Disordered" evidence="1">
    <location>
        <begin position="34"/>
        <end position="66"/>
    </location>
</feature>
<accession>A0A4T9T9R2</accession>
<dbReference type="PROSITE" id="PS51257">
    <property type="entry name" value="PROKAR_LIPOPROTEIN"/>
    <property type="match status" value="1"/>
</dbReference>
<dbReference type="AlphaFoldDB" id="A0A4T9T9R2"/>
<evidence type="ECO:0000256" key="2">
    <source>
        <dbReference type="SAM" id="SignalP"/>
    </source>
</evidence>
<dbReference type="EMBL" id="SSTM01000003">
    <property type="protein sequence ID" value="TJW10640.1"/>
    <property type="molecule type" value="Genomic_DNA"/>
</dbReference>
<protein>
    <submittedName>
        <fullName evidence="3">Uncharacterized protein</fullName>
    </submittedName>
</protein>
<reference evidence="3 4" key="1">
    <citation type="submission" date="2019-04" db="EMBL/GenBank/DDBJ databases">
        <title>Microbes associate with the intestines of laboratory mice.</title>
        <authorList>
            <person name="Navarre W."/>
            <person name="Wong E."/>
            <person name="Huang K.C."/>
            <person name="Tropini C."/>
            <person name="Ng K."/>
            <person name="Yu B."/>
        </authorList>
    </citation>
    <scope>NUCLEOTIDE SEQUENCE [LARGE SCALE GENOMIC DNA]</scope>
    <source>
        <strain evidence="3 4">NM48_B13</strain>
    </source>
</reference>
<keyword evidence="4" id="KW-1185">Reference proteome</keyword>
<keyword evidence="2" id="KW-0732">Signal</keyword>
<dbReference type="Proteomes" id="UP000309454">
    <property type="component" value="Unassembled WGS sequence"/>
</dbReference>
<feature type="chain" id="PRO_5038509740" evidence="2">
    <location>
        <begin position="24"/>
        <end position="271"/>
    </location>
</feature>
<gene>
    <name evidence="3" type="ORF">E5982_04975</name>
</gene>
<evidence type="ECO:0000256" key="1">
    <source>
        <dbReference type="SAM" id="MobiDB-lite"/>
    </source>
</evidence>
<name>A0A4T9T9R2_9ACTN</name>
<organism evidence="3 4">
    <name type="scientific">Parvibacter caecicola</name>
    <dbReference type="NCBI Taxonomy" id="747645"/>
    <lineage>
        <taxon>Bacteria</taxon>
        <taxon>Bacillati</taxon>
        <taxon>Actinomycetota</taxon>
        <taxon>Coriobacteriia</taxon>
        <taxon>Coriobacteriales</taxon>
        <taxon>Coriobacteriaceae</taxon>
        <taxon>Parvibacter</taxon>
    </lineage>
</organism>
<dbReference type="RefSeq" id="WP_169301820.1">
    <property type="nucleotide sequence ID" value="NZ_SSTM01000003.1"/>
</dbReference>
<sequence length="271" mass="28662">MISMKIRTLTIAALSAVVALGLAGCASNPTVNDDAANGQQVQSADAQQTDASTDQAAAPARTPEEELADPADLTIADYGWFPAENGMVDFAVEVQNSNATMEAVAPVIHAVAKDADGNVLFEKDVDVPSVLPDSTYYFSMVTGDNSGMKLAGQEAPQPETMEFTIETPDDAWQQTDVTIGDIYTIEDAGISDTDFGAKEFTGTVTASEEVEGSESSRVDVILFDGDGNIEGGYFKIVDTTPGQAVDYDVYAMGAPDFASYQVYASPWMDEA</sequence>